<keyword evidence="2" id="KW-1133">Transmembrane helix</keyword>
<evidence type="ECO:0000313" key="4">
    <source>
        <dbReference type="Proteomes" id="UP000470470"/>
    </source>
</evidence>
<dbReference type="EMBL" id="JAAGWK010000005">
    <property type="protein sequence ID" value="NEL53010.1"/>
    <property type="molecule type" value="Genomic_DNA"/>
</dbReference>
<evidence type="ECO:0000313" key="3">
    <source>
        <dbReference type="EMBL" id="NEL53010.1"/>
    </source>
</evidence>
<protein>
    <submittedName>
        <fullName evidence="3">Uncharacterized protein</fullName>
    </submittedName>
</protein>
<accession>A0A7K3WB10</accession>
<name>A0A7K3WB10_9ACTN</name>
<feature type="compositionally biased region" description="Pro residues" evidence="1">
    <location>
        <begin position="85"/>
        <end position="95"/>
    </location>
</feature>
<sequence length="254" mass="25530">MNDHDLELALQRDADLVGEPAPDLLDQLSRRRSDQRRQRIGGLAAVAAVVVLAAGVPLGLSAAARSGGPAAEPTTTVSPAAPTSPTAPTPVPTPSAAPATPVPTTASAPATPSGTTAAPSTIPAPPPSAPTSTTTKPTTKPTTAPTPAAPATAGTTDCPSFATLQAAMQAGAPAAADTTYAMDARYYGPVCSGDWAGAGYSRAYTDPATGEVFPDGEAGLFHRVGGRWTLLDRTASCDDPAIPRPVWERACNVD</sequence>
<keyword evidence="2" id="KW-0812">Transmembrane</keyword>
<feature type="region of interest" description="Disordered" evidence="1">
    <location>
        <begin position="63"/>
        <end position="156"/>
    </location>
</feature>
<reference evidence="3 4" key="1">
    <citation type="submission" date="2020-02" db="EMBL/GenBank/DDBJ databases">
        <title>The whole genome sequence of CPCC 205119.</title>
        <authorList>
            <person name="Jiang Z."/>
        </authorList>
    </citation>
    <scope>NUCLEOTIDE SEQUENCE [LARGE SCALE GENOMIC DNA]</scope>
    <source>
        <strain evidence="3 4">CPCC 205119</strain>
    </source>
</reference>
<feature type="compositionally biased region" description="Low complexity" evidence="1">
    <location>
        <begin position="130"/>
        <end position="156"/>
    </location>
</feature>
<keyword evidence="4" id="KW-1185">Reference proteome</keyword>
<comment type="caution">
    <text evidence="3">The sequence shown here is derived from an EMBL/GenBank/DDBJ whole genome shotgun (WGS) entry which is preliminary data.</text>
</comment>
<gene>
    <name evidence="3" type="ORF">G1H19_03145</name>
</gene>
<dbReference type="AlphaFoldDB" id="A0A7K3WB10"/>
<evidence type="ECO:0000256" key="1">
    <source>
        <dbReference type="SAM" id="MobiDB-lite"/>
    </source>
</evidence>
<proteinExistence type="predicted"/>
<evidence type="ECO:0000256" key="2">
    <source>
        <dbReference type="SAM" id="Phobius"/>
    </source>
</evidence>
<keyword evidence="2" id="KW-0472">Membrane</keyword>
<dbReference type="Proteomes" id="UP000470470">
    <property type="component" value="Unassembled WGS sequence"/>
</dbReference>
<feature type="compositionally biased region" description="Low complexity" evidence="1">
    <location>
        <begin position="96"/>
        <end position="121"/>
    </location>
</feature>
<feature type="compositionally biased region" description="Low complexity" evidence="1">
    <location>
        <begin position="63"/>
        <end position="84"/>
    </location>
</feature>
<dbReference type="RefSeq" id="WP_162393169.1">
    <property type="nucleotide sequence ID" value="NZ_JAABOZ010000005.1"/>
</dbReference>
<organism evidence="3 4">
    <name type="scientific">Goekera deserti</name>
    <dbReference type="NCBI Taxonomy" id="2497753"/>
    <lineage>
        <taxon>Bacteria</taxon>
        <taxon>Bacillati</taxon>
        <taxon>Actinomycetota</taxon>
        <taxon>Actinomycetes</taxon>
        <taxon>Geodermatophilales</taxon>
        <taxon>Geodermatophilaceae</taxon>
        <taxon>Goekera</taxon>
    </lineage>
</organism>
<feature type="transmembrane region" description="Helical" evidence="2">
    <location>
        <begin position="40"/>
        <end position="60"/>
    </location>
</feature>